<keyword evidence="2" id="KW-1185">Reference proteome</keyword>
<dbReference type="PATRIC" id="fig|1121939.11.peg.1494"/>
<dbReference type="SUPFAM" id="SSF48498">
    <property type="entry name" value="Tetracyclin repressor-like, C-terminal domain"/>
    <property type="match status" value="1"/>
</dbReference>
<dbReference type="Gene3D" id="1.10.357.10">
    <property type="entry name" value="Tetracycline Repressor, domain 2"/>
    <property type="match status" value="1"/>
</dbReference>
<protein>
    <recommendedName>
        <fullName evidence="3">Tetracyclin repressor-like C-terminal domain-containing protein</fullName>
    </recommendedName>
</protein>
<evidence type="ECO:0000313" key="2">
    <source>
        <dbReference type="Proteomes" id="UP000014463"/>
    </source>
</evidence>
<dbReference type="InterPro" id="IPR036271">
    <property type="entry name" value="Tet_transcr_reg_TetR-rel_C_sf"/>
</dbReference>
<comment type="caution">
    <text evidence="1">The sequence shown here is derived from an EMBL/GenBank/DDBJ whole genome shotgun (WGS) entry which is preliminary data.</text>
</comment>
<evidence type="ECO:0008006" key="3">
    <source>
        <dbReference type="Google" id="ProtNLM"/>
    </source>
</evidence>
<reference evidence="1 2" key="1">
    <citation type="journal article" date="2013" name="Genome Announc.">
        <title>Draft genome sequence of the moderately halophilic gammaproteobacterium Halomonas anticariensis FP35.</title>
        <authorList>
            <person name="Tahrioui A."/>
            <person name="Quesada E."/>
            <person name="Llamas I."/>
        </authorList>
    </citation>
    <scope>NUCLEOTIDE SEQUENCE [LARGE SCALE GENOMIC DNA]</scope>
    <source>
        <strain evidence="2">DSM 16096 / CECT 5854 / LMG 22089 / FP35</strain>
    </source>
</reference>
<dbReference type="AlphaFoldDB" id="S2KMC2"/>
<dbReference type="EMBL" id="ASTJ01000022">
    <property type="protein sequence ID" value="EPC03070.1"/>
    <property type="molecule type" value="Genomic_DNA"/>
</dbReference>
<evidence type="ECO:0000313" key="1">
    <source>
        <dbReference type="EMBL" id="EPC03070.1"/>
    </source>
</evidence>
<gene>
    <name evidence="1" type="ORF">L861_22435</name>
</gene>
<dbReference type="Proteomes" id="UP000014463">
    <property type="component" value="Unassembled WGS sequence"/>
</dbReference>
<sequence>MLRQRLERAVAEGELAEETGCNVITAYYTTVLQGLSIQARDGATRAQLGDIAKAAMAGWEALTSKPTMYDEAQRIRTT</sequence>
<dbReference type="RefSeq" id="WP_016415992.1">
    <property type="nucleotide sequence ID" value="NZ_KE332388.1"/>
</dbReference>
<dbReference type="eggNOG" id="COG1309">
    <property type="taxonomic scope" value="Bacteria"/>
</dbReference>
<name>S2KMC2_LITA3</name>
<dbReference type="OrthoDB" id="270177at2"/>
<proteinExistence type="predicted"/>
<organism evidence="1 2">
    <name type="scientific">Litchfieldella anticariensis (strain DSM 16096 / CECT 5854 / CIP 108499 / LMG 22089 / FP35)</name>
    <name type="common">Halomonas anticariensis</name>
    <dbReference type="NCBI Taxonomy" id="1121939"/>
    <lineage>
        <taxon>Bacteria</taxon>
        <taxon>Pseudomonadati</taxon>
        <taxon>Pseudomonadota</taxon>
        <taxon>Gammaproteobacteria</taxon>
        <taxon>Oceanospirillales</taxon>
        <taxon>Halomonadaceae</taxon>
        <taxon>Litchfieldella</taxon>
    </lineage>
</organism>
<dbReference type="STRING" id="1121939.L861_22435"/>
<accession>S2KMC2</accession>